<comment type="caution">
    <text evidence="2">The sequence shown here is derived from an EMBL/GenBank/DDBJ whole genome shotgun (WGS) entry which is preliminary data.</text>
</comment>
<proteinExistence type="predicted"/>
<dbReference type="EMBL" id="VIKS01000011">
    <property type="protein sequence ID" value="TQV85773.1"/>
    <property type="molecule type" value="Genomic_DNA"/>
</dbReference>
<organism evidence="2 3">
    <name type="scientific">Aliikangiella coralliicola</name>
    <dbReference type="NCBI Taxonomy" id="2592383"/>
    <lineage>
        <taxon>Bacteria</taxon>
        <taxon>Pseudomonadati</taxon>
        <taxon>Pseudomonadota</taxon>
        <taxon>Gammaproteobacteria</taxon>
        <taxon>Oceanospirillales</taxon>
        <taxon>Pleioneaceae</taxon>
        <taxon>Aliikangiella</taxon>
    </lineage>
</organism>
<gene>
    <name evidence="2" type="ORF">FLL46_17770</name>
</gene>
<keyword evidence="3" id="KW-1185">Reference proteome</keyword>
<evidence type="ECO:0000313" key="3">
    <source>
        <dbReference type="Proteomes" id="UP000315439"/>
    </source>
</evidence>
<evidence type="ECO:0000256" key="1">
    <source>
        <dbReference type="SAM" id="Phobius"/>
    </source>
</evidence>
<dbReference type="AlphaFoldDB" id="A0A545U8P3"/>
<protein>
    <submittedName>
        <fullName evidence="2">Uncharacterized protein</fullName>
    </submittedName>
</protein>
<accession>A0A545U8P3</accession>
<keyword evidence="1" id="KW-0812">Transmembrane</keyword>
<dbReference type="Proteomes" id="UP000315439">
    <property type="component" value="Unassembled WGS sequence"/>
</dbReference>
<keyword evidence="1" id="KW-0472">Membrane</keyword>
<dbReference type="RefSeq" id="WP_142932692.1">
    <property type="nucleotide sequence ID" value="NZ_ML660167.1"/>
</dbReference>
<reference evidence="2 3" key="1">
    <citation type="submission" date="2019-07" db="EMBL/GenBank/DDBJ databases">
        <title>Draft genome for Aliikangiella sp. M105.</title>
        <authorList>
            <person name="Wang G."/>
        </authorList>
    </citation>
    <scope>NUCLEOTIDE SEQUENCE [LARGE SCALE GENOMIC DNA]</scope>
    <source>
        <strain evidence="2 3">M105</strain>
    </source>
</reference>
<keyword evidence="1" id="KW-1133">Transmembrane helix</keyword>
<name>A0A545U8P3_9GAMM</name>
<evidence type="ECO:0000313" key="2">
    <source>
        <dbReference type="EMBL" id="TQV85773.1"/>
    </source>
</evidence>
<feature type="transmembrane region" description="Helical" evidence="1">
    <location>
        <begin position="52"/>
        <end position="72"/>
    </location>
</feature>
<sequence>MPKSESTLSLKKIIVWLIVLAFIRETIQAGLKVFNDQGEETFFLLRTVELNYYQSGVISLTILLTMAGYYLYKKVSGLPEKEKAD</sequence>